<dbReference type="GO" id="GO:0005634">
    <property type="term" value="C:nucleus"/>
    <property type="evidence" value="ECO:0007669"/>
    <property type="project" value="UniProtKB-SubCell"/>
</dbReference>
<dbReference type="GO" id="GO:0032875">
    <property type="term" value="P:regulation of DNA endoreduplication"/>
    <property type="evidence" value="ECO:0007669"/>
    <property type="project" value="UniProtKB-ARBA"/>
</dbReference>
<dbReference type="GO" id="GO:0000978">
    <property type="term" value="F:RNA polymerase II cis-regulatory region sequence-specific DNA binding"/>
    <property type="evidence" value="ECO:0007669"/>
    <property type="project" value="TreeGrafter"/>
</dbReference>
<dbReference type="GO" id="GO:0000981">
    <property type="term" value="F:DNA-binding transcription factor activity, RNA polymerase II-specific"/>
    <property type="evidence" value="ECO:0007669"/>
    <property type="project" value="TreeGrafter"/>
</dbReference>
<dbReference type="InterPro" id="IPR050560">
    <property type="entry name" value="MYB_TF"/>
</dbReference>
<dbReference type="GO" id="GO:0000278">
    <property type="term" value="P:mitotic cell cycle"/>
    <property type="evidence" value="ECO:0007669"/>
    <property type="project" value="TreeGrafter"/>
</dbReference>
<gene>
    <name evidence="7" type="ORF">E4U13_007060</name>
</gene>
<dbReference type="GO" id="GO:0045944">
    <property type="term" value="P:positive regulation of transcription by RNA polymerase II"/>
    <property type="evidence" value="ECO:0007669"/>
    <property type="project" value="TreeGrafter"/>
</dbReference>
<protein>
    <recommendedName>
        <fullName evidence="9">Regulator of conidiation rca-1</fullName>
    </recommendedName>
</protein>
<dbReference type="EMBL" id="SRQM01000660">
    <property type="protein sequence ID" value="KAG6107232.1"/>
    <property type="molecule type" value="Genomic_DNA"/>
</dbReference>
<dbReference type="Proteomes" id="UP000732380">
    <property type="component" value="Unassembled WGS sequence"/>
</dbReference>
<dbReference type="GO" id="GO:1902584">
    <property type="term" value="P:positive regulation of response to water deprivation"/>
    <property type="evidence" value="ECO:0007669"/>
    <property type="project" value="UniProtKB-ARBA"/>
</dbReference>
<reference evidence="7 8" key="1">
    <citation type="journal article" date="2020" name="bioRxiv">
        <title>Whole genome comparisons of ergot fungi reveals the divergence and evolution of species within the genus Claviceps are the result of varying mechanisms driving genome evolution and host range expansion.</title>
        <authorList>
            <person name="Wyka S.A."/>
            <person name="Mondo S.J."/>
            <person name="Liu M."/>
            <person name="Dettman J."/>
            <person name="Nalam V."/>
            <person name="Broders K.D."/>
        </authorList>
    </citation>
    <scope>NUCLEOTIDE SEQUENCE [LARGE SCALE GENOMIC DNA]</scope>
    <source>
        <strain evidence="7 8">LM576</strain>
    </source>
</reference>
<dbReference type="InterPro" id="IPR001005">
    <property type="entry name" value="SANT/Myb"/>
</dbReference>
<dbReference type="GO" id="GO:0050891">
    <property type="term" value="P:multicellular organismal-level water homeostasis"/>
    <property type="evidence" value="ECO:0007669"/>
    <property type="project" value="UniProtKB-ARBA"/>
</dbReference>
<evidence type="ECO:0000313" key="7">
    <source>
        <dbReference type="EMBL" id="KAG6107232.1"/>
    </source>
</evidence>
<evidence type="ECO:0000259" key="5">
    <source>
        <dbReference type="PROSITE" id="PS50090"/>
    </source>
</evidence>
<keyword evidence="3" id="KW-0238">DNA-binding</keyword>
<dbReference type="InterPro" id="IPR017930">
    <property type="entry name" value="Myb_dom"/>
</dbReference>
<dbReference type="GO" id="GO:0033993">
    <property type="term" value="P:response to lipid"/>
    <property type="evidence" value="ECO:0007669"/>
    <property type="project" value="UniProtKB-ARBA"/>
</dbReference>
<feature type="domain" description="HTH myb-type" evidence="6">
    <location>
        <begin position="14"/>
        <end position="69"/>
    </location>
</feature>
<proteinExistence type="predicted"/>
<keyword evidence="8" id="KW-1185">Reference proteome</keyword>
<dbReference type="Gene3D" id="1.10.10.60">
    <property type="entry name" value="Homeodomain-like"/>
    <property type="match status" value="2"/>
</dbReference>
<feature type="domain" description="Myb-like" evidence="5">
    <location>
        <begin position="14"/>
        <end position="65"/>
    </location>
</feature>
<dbReference type="PANTHER" id="PTHR45614">
    <property type="entry name" value="MYB PROTEIN-RELATED"/>
    <property type="match status" value="1"/>
</dbReference>
<dbReference type="CDD" id="cd00167">
    <property type="entry name" value="SANT"/>
    <property type="match status" value="2"/>
</dbReference>
<comment type="caution">
    <text evidence="7">The sequence shown here is derived from an EMBL/GenBank/DDBJ whole genome shotgun (WGS) entry which is preliminary data.</text>
</comment>
<evidence type="ECO:0008006" key="9">
    <source>
        <dbReference type="Google" id="ProtNLM"/>
    </source>
</evidence>
<sequence>MDALVSVAARRRVNVARKHGPWSPDEDRLLTAWVKQKGAHDWGKVSQHVGTRSAKQCRERWHQNLKPDLDLSPITEEEGRVILDWVPRRGTQWAAIARHLGNRSDNAVKNWYYGQMNQLSRNQSATDLQNDANQVSSPMWHPERSSDICFSRESLKLPPILSEEEKQWQNQCLPGIRSFYDFDRRDRQEPRGDV</sequence>
<dbReference type="SMART" id="SM00717">
    <property type="entry name" value="SANT"/>
    <property type="match status" value="2"/>
</dbReference>
<evidence type="ECO:0000313" key="8">
    <source>
        <dbReference type="Proteomes" id="UP000732380"/>
    </source>
</evidence>
<dbReference type="PROSITE" id="PS50090">
    <property type="entry name" value="MYB_LIKE"/>
    <property type="match status" value="2"/>
</dbReference>
<dbReference type="AlphaFoldDB" id="A0A9P7PW65"/>
<dbReference type="SUPFAM" id="SSF46689">
    <property type="entry name" value="Homeodomain-like"/>
    <property type="match status" value="1"/>
</dbReference>
<evidence type="ECO:0000259" key="6">
    <source>
        <dbReference type="PROSITE" id="PS51294"/>
    </source>
</evidence>
<evidence type="ECO:0000256" key="2">
    <source>
        <dbReference type="ARBA" id="ARBA00022737"/>
    </source>
</evidence>
<feature type="domain" description="Myb-like" evidence="5">
    <location>
        <begin position="66"/>
        <end position="116"/>
    </location>
</feature>
<dbReference type="GO" id="GO:1902806">
    <property type="term" value="P:regulation of cell cycle G1/S phase transition"/>
    <property type="evidence" value="ECO:0007669"/>
    <property type="project" value="UniProtKB-ARBA"/>
</dbReference>
<dbReference type="PANTHER" id="PTHR45614:SF25">
    <property type="entry name" value="MYB PROTEIN"/>
    <property type="match status" value="1"/>
</dbReference>
<keyword evidence="2" id="KW-0677">Repeat</keyword>
<evidence type="ECO:0000256" key="1">
    <source>
        <dbReference type="ARBA" id="ARBA00004123"/>
    </source>
</evidence>
<dbReference type="Pfam" id="PF00249">
    <property type="entry name" value="Myb_DNA-binding"/>
    <property type="match status" value="2"/>
</dbReference>
<dbReference type="GO" id="GO:2000037">
    <property type="term" value="P:regulation of stomatal complex patterning"/>
    <property type="evidence" value="ECO:0007669"/>
    <property type="project" value="UniProtKB-ARBA"/>
</dbReference>
<feature type="domain" description="HTH myb-type" evidence="6">
    <location>
        <begin position="73"/>
        <end position="120"/>
    </location>
</feature>
<dbReference type="GO" id="GO:1901002">
    <property type="term" value="P:positive regulation of response to salt stress"/>
    <property type="evidence" value="ECO:0007669"/>
    <property type="project" value="UniProtKB-ARBA"/>
</dbReference>
<accession>A0A9P7PW65</accession>
<evidence type="ECO:0000256" key="4">
    <source>
        <dbReference type="ARBA" id="ARBA00023242"/>
    </source>
</evidence>
<keyword evidence="4" id="KW-0539">Nucleus</keyword>
<name>A0A9P7PW65_9HYPO</name>
<dbReference type="PROSITE" id="PS51294">
    <property type="entry name" value="HTH_MYB"/>
    <property type="match status" value="2"/>
</dbReference>
<dbReference type="FunFam" id="1.10.10.60:FF:000355">
    <property type="entry name" value="Transcription factor MYB124"/>
    <property type="match status" value="1"/>
</dbReference>
<evidence type="ECO:0000256" key="3">
    <source>
        <dbReference type="ARBA" id="ARBA00023125"/>
    </source>
</evidence>
<organism evidence="7 8">
    <name type="scientific">Claviceps humidiphila</name>
    <dbReference type="NCBI Taxonomy" id="1294629"/>
    <lineage>
        <taxon>Eukaryota</taxon>
        <taxon>Fungi</taxon>
        <taxon>Dikarya</taxon>
        <taxon>Ascomycota</taxon>
        <taxon>Pezizomycotina</taxon>
        <taxon>Sordariomycetes</taxon>
        <taxon>Hypocreomycetidae</taxon>
        <taxon>Hypocreales</taxon>
        <taxon>Clavicipitaceae</taxon>
        <taxon>Claviceps</taxon>
    </lineage>
</organism>
<comment type="subcellular location">
    <subcellularLocation>
        <location evidence="1">Nucleus</location>
    </subcellularLocation>
</comment>
<dbReference type="InterPro" id="IPR009057">
    <property type="entry name" value="Homeodomain-like_sf"/>
</dbReference>